<gene>
    <name evidence="2" type="ORF">ACIB24_12370</name>
</gene>
<dbReference type="EMBL" id="JBITLV010000003">
    <property type="protein sequence ID" value="MFI7587860.1"/>
    <property type="molecule type" value="Genomic_DNA"/>
</dbReference>
<feature type="transmembrane region" description="Helical" evidence="1">
    <location>
        <begin position="20"/>
        <end position="38"/>
    </location>
</feature>
<sequence length="451" mass="47069">MSALVATRPGALRGVTSSAGWYGGGALVAVGGGVLLGWQPLALVGVTVGLLVMRYTALAPVVVVVAEGTMLLARLVTGTYTVPTLAEFGACVLALAVLSVTQRDLISLRVYLTSLLVLAPWLIEGTIQESFGQAFTGLRITTFPVLAVAIGLSLSRNAFRFMMSAAAVIMAANGVASLYERAVGVEGLLAAGITYGDQVTEIGNHVLRAPGLMRNSFHLGLFSAAFVVLVMLSAVLAEERLSRWVYLVGLPGAAACLLLSTSRTSLVLVAVSALMCAVMSDPASRIGRASRVGAAVLLPVLPIGVALVGAGSTTSLFQRFGVWQDLFGSRLNLFGHGLGSVGAASFSQFSSADKVFVDNYWLSLAFQFGALVLLVVYLAFIALLIAVVTGRVPQGPARAMAAVLVSVGAASILLEVWEYPGAMALLGFGFGHWWALHRERAVGLIDDSRRT</sequence>
<keyword evidence="1" id="KW-1133">Transmembrane helix</keyword>
<feature type="transmembrane region" description="Helical" evidence="1">
    <location>
        <begin position="217"/>
        <end position="237"/>
    </location>
</feature>
<feature type="transmembrane region" description="Helical" evidence="1">
    <location>
        <begin position="135"/>
        <end position="154"/>
    </location>
</feature>
<dbReference type="RefSeq" id="WP_398280320.1">
    <property type="nucleotide sequence ID" value="NZ_JBITLV010000003.1"/>
</dbReference>
<dbReference type="GO" id="GO:0016874">
    <property type="term" value="F:ligase activity"/>
    <property type="evidence" value="ECO:0007669"/>
    <property type="project" value="UniProtKB-KW"/>
</dbReference>
<feature type="transmembrane region" description="Helical" evidence="1">
    <location>
        <begin position="78"/>
        <end position="98"/>
    </location>
</feature>
<protein>
    <submittedName>
        <fullName evidence="2">O-antigen ligase family protein</fullName>
    </submittedName>
</protein>
<feature type="transmembrane region" description="Helical" evidence="1">
    <location>
        <begin position="43"/>
        <end position="66"/>
    </location>
</feature>
<feature type="transmembrane region" description="Helical" evidence="1">
    <location>
        <begin position="360"/>
        <end position="388"/>
    </location>
</feature>
<accession>A0ABW8ANA3</accession>
<evidence type="ECO:0000313" key="2">
    <source>
        <dbReference type="EMBL" id="MFI7587860.1"/>
    </source>
</evidence>
<organism evidence="2 3">
    <name type="scientific">Spongisporangium articulatum</name>
    <dbReference type="NCBI Taxonomy" id="3362603"/>
    <lineage>
        <taxon>Bacteria</taxon>
        <taxon>Bacillati</taxon>
        <taxon>Actinomycetota</taxon>
        <taxon>Actinomycetes</taxon>
        <taxon>Kineosporiales</taxon>
        <taxon>Kineosporiaceae</taxon>
        <taxon>Spongisporangium</taxon>
    </lineage>
</organism>
<comment type="caution">
    <text evidence="2">The sequence shown here is derived from an EMBL/GenBank/DDBJ whole genome shotgun (WGS) entry which is preliminary data.</text>
</comment>
<keyword evidence="3" id="KW-1185">Reference proteome</keyword>
<feature type="transmembrane region" description="Helical" evidence="1">
    <location>
        <begin position="395"/>
        <end position="413"/>
    </location>
</feature>
<keyword evidence="1" id="KW-0472">Membrane</keyword>
<feature type="transmembrane region" description="Helical" evidence="1">
    <location>
        <begin position="105"/>
        <end position="123"/>
    </location>
</feature>
<proteinExistence type="predicted"/>
<feature type="transmembrane region" description="Helical" evidence="1">
    <location>
        <begin position="419"/>
        <end position="436"/>
    </location>
</feature>
<keyword evidence="2" id="KW-0436">Ligase</keyword>
<name>A0ABW8ANA3_9ACTN</name>
<evidence type="ECO:0000256" key="1">
    <source>
        <dbReference type="SAM" id="Phobius"/>
    </source>
</evidence>
<keyword evidence="1" id="KW-0812">Transmembrane</keyword>
<reference evidence="2 3" key="1">
    <citation type="submission" date="2024-10" db="EMBL/GenBank/DDBJ databases">
        <title>The Natural Products Discovery Center: Release of the First 8490 Sequenced Strains for Exploring Actinobacteria Biosynthetic Diversity.</title>
        <authorList>
            <person name="Kalkreuter E."/>
            <person name="Kautsar S.A."/>
            <person name="Yang D."/>
            <person name="Bader C.D."/>
            <person name="Teijaro C.N."/>
            <person name="Fluegel L."/>
            <person name="Davis C.M."/>
            <person name="Simpson J.R."/>
            <person name="Lauterbach L."/>
            <person name="Steele A.D."/>
            <person name="Gui C."/>
            <person name="Meng S."/>
            <person name="Li G."/>
            <person name="Viehrig K."/>
            <person name="Ye F."/>
            <person name="Su P."/>
            <person name="Kiefer A.F."/>
            <person name="Nichols A."/>
            <person name="Cepeda A.J."/>
            <person name="Yan W."/>
            <person name="Fan B."/>
            <person name="Jiang Y."/>
            <person name="Adhikari A."/>
            <person name="Zheng C.-J."/>
            <person name="Schuster L."/>
            <person name="Cowan T.M."/>
            <person name="Smanski M.J."/>
            <person name="Chevrette M.G."/>
            <person name="De Carvalho L.P.S."/>
            <person name="Shen B."/>
        </authorList>
    </citation>
    <scope>NUCLEOTIDE SEQUENCE [LARGE SCALE GENOMIC DNA]</scope>
    <source>
        <strain evidence="2 3">NPDC049639</strain>
    </source>
</reference>
<dbReference type="Proteomes" id="UP001612915">
    <property type="component" value="Unassembled WGS sequence"/>
</dbReference>
<feature type="transmembrane region" description="Helical" evidence="1">
    <location>
        <begin position="295"/>
        <end position="317"/>
    </location>
</feature>
<evidence type="ECO:0000313" key="3">
    <source>
        <dbReference type="Proteomes" id="UP001612915"/>
    </source>
</evidence>